<dbReference type="Gene3D" id="1.20.1250.20">
    <property type="entry name" value="MFS general substrate transporter like domains"/>
    <property type="match status" value="1"/>
</dbReference>
<dbReference type="Proteomes" id="UP001652445">
    <property type="component" value="Unassembled WGS sequence"/>
</dbReference>
<evidence type="ECO:0000256" key="4">
    <source>
        <dbReference type="ARBA" id="ARBA00022475"/>
    </source>
</evidence>
<evidence type="ECO:0000256" key="8">
    <source>
        <dbReference type="SAM" id="MobiDB-lite"/>
    </source>
</evidence>
<dbReference type="InterPro" id="IPR020846">
    <property type="entry name" value="MFS_dom"/>
</dbReference>
<keyword evidence="4" id="KW-1003">Cell membrane</keyword>
<feature type="transmembrane region" description="Helical" evidence="9">
    <location>
        <begin position="321"/>
        <end position="342"/>
    </location>
</feature>
<dbReference type="RefSeq" id="WP_262683017.1">
    <property type="nucleotide sequence ID" value="NZ_JAOQIO010000007.1"/>
</dbReference>
<accession>A0ABT2UA06</accession>
<dbReference type="InterPro" id="IPR004638">
    <property type="entry name" value="EmrB-like"/>
</dbReference>
<gene>
    <name evidence="11" type="ORF">OB236_04940</name>
</gene>
<evidence type="ECO:0000256" key="1">
    <source>
        <dbReference type="ARBA" id="ARBA00004651"/>
    </source>
</evidence>
<evidence type="ECO:0000256" key="3">
    <source>
        <dbReference type="ARBA" id="ARBA00022448"/>
    </source>
</evidence>
<evidence type="ECO:0000256" key="9">
    <source>
        <dbReference type="SAM" id="Phobius"/>
    </source>
</evidence>
<keyword evidence="7 9" id="KW-0472">Membrane</keyword>
<feature type="transmembrane region" description="Helical" evidence="9">
    <location>
        <begin position="29"/>
        <end position="49"/>
    </location>
</feature>
<dbReference type="PROSITE" id="PS50850">
    <property type="entry name" value="MFS"/>
    <property type="match status" value="1"/>
</dbReference>
<feature type="transmembrane region" description="Helical" evidence="9">
    <location>
        <begin position="349"/>
        <end position="368"/>
    </location>
</feature>
<dbReference type="PRINTS" id="PR01036">
    <property type="entry name" value="TCRTETB"/>
</dbReference>
<evidence type="ECO:0000259" key="10">
    <source>
        <dbReference type="PROSITE" id="PS50850"/>
    </source>
</evidence>
<comment type="caution">
    <text evidence="11">The sequence shown here is derived from an EMBL/GenBank/DDBJ whole genome shotgun (WGS) entry which is preliminary data.</text>
</comment>
<feature type="transmembrane region" description="Helical" evidence="9">
    <location>
        <begin position="286"/>
        <end position="309"/>
    </location>
</feature>
<feature type="transmembrane region" description="Helical" evidence="9">
    <location>
        <begin position="501"/>
        <end position="519"/>
    </location>
</feature>
<evidence type="ECO:0000313" key="11">
    <source>
        <dbReference type="EMBL" id="MCU6791474.1"/>
    </source>
</evidence>
<evidence type="ECO:0000256" key="5">
    <source>
        <dbReference type="ARBA" id="ARBA00022692"/>
    </source>
</evidence>
<feature type="transmembrane region" description="Helical" evidence="9">
    <location>
        <begin position="183"/>
        <end position="204"/>
    </location>
</feature>
<feature type="compositionally biased region" description="Basic and acidic residues" evidence="8">
    <location>
        <begin position="16"/>
        <end position="25"/>
    </location>
</feature>
<evidence type="ECO:0000256" key="7">
    <source>
        <dbReference type="ARBA" id="ARBA00023136"/>
    </source>
</evidence>
<proteinExistence type="inferred from homology"/>
<dbReference type="SUPFAM" id="SSF103473">
    <property type="entry name" value="MFS general substrate transporter"/>
    <property type="match status" value="1"/>
</dbReference>
<organism evidence="11 12">
    <name type="scientific">Paenibacillus baimaensis</name>
    <dbReference type="NCBI Taxonomy" id="2982185"/>
    <lineage>
        <taxon>Bacteria</taxon>
        <taxon>Bacillati</taxon>
        <taxon>Bacillota</taxon>
        <taxon>Bacilli</taxon>
        <taxon>Bacillales</taxon>
        <taxon>Paenibacillaceae</taxon>
        <taxon>Paenibacillus</taxon>
    </lineage>
</organism>
<dbReference type="Pfam" id="PF07690">
    <property type="entry name" value="MFS_1"/>
    <property type="match status" value="1"/>
</dbReference>
<feature type="transmembrane region" description="Helical" evidence="9">
    <location>
        <begin position="248"/>
        <end position="274"/>
    </location>
</feature>
<keyword evidence="6 9" id="KW-1133">Transmembrane helix</keyword>
<dbReference type="InterPro" id="IPR036259">
    <property type="entry name" value="MFS_trans_sf"/>
</dbReference>
<evidence type="ECO:0000256" key="6">
    <source>
        <dbReference type="ARBA" id="ARBA00022989"/>
    </source>
</evidence>
<dbReference type="Gene3D" id="1.20.1720.10">
    <property type="entry name" value="Multidrug resistance protein D"/>
    <property type="match status" value="1"/>
</dbReference>
<evidence type="ECO:0000313" key="12">
    <source>
        <dbReference type="Proteomes" id="UP001652445"/>
    </source>
</evidence>
<comment type="similarity">
    <text evidence="2">Belongs to the major facilitator superfamily. EmrB family.</text>
</comment>
<feature type="transmembrane region" description="Helical" evidence="9">
    <location>
        <begin position="216"/>
        <end position="236"/>
    </location>
</feature>
<dbReference type="PANTHER" id="PTHR42718">
    <property type="entry name" value="MAJOR FACILITATOR SUPERFAMILY MULTIDRUG TRANSPORTER MFSC"/>
    <property type="match status" value="1"/>
</dbReference>
<feature type="transmembrane region" description="Helical" evidence="9">
    <location>
        <begin position="122"/>
        <end position="144"/>
    </location>
</feature>
<keyword evidence="3" id="KW-0813">Transport</keyword>
<protein>
    <submittedName>
        <fullName evidence="11">DHA2 family efflux MFS transporter permease subunit</fullName>
    </submittedName>
</protein>
<feature type="region of interest" description="Disordered" evidence="8">
    <location>
        <begin position="1"/>
        <end position="25"/>
    </location>
</feature>
<keyword evidence="5 9" id="KW-0812">Transmembrane</keyword>
<dbReference type="InterPro" id="IPR011701">
    <property type="entry name" value="MFS"/>
</dbReference>
<feature type="transmembrane region" description="Helical" evidence="9">
    <location>
        <begin position="69"/>
        <end position="88"/>
    </location>
</feature>
<feature type="transmembrane region" description="Helical" evidence="9">
    <location>
        <begin position="374"/>
        <end position="395"/>
    </location>
</feature>
<keyword evidence="12" id="KW-1185">Reference proteome</keyword>
<dbReference type="CDD" id="cd17503">
    <property type="entry name" value="MFS_LmrB_MDR_like"/>
    <property type="match status" value="1"/>
</dbReference>
<sequence length="535" mass="57466">MSTKDPSMEAPAIHTAPEKPAEGKSKGSGLAMLAVIIAVFMAILDMSIVNVAIPKMMSVFGVNQSEIEWVVTAYALVSGALVPVTGYLGDRFGYKRIFLLAMIIFTIGSGLCGIAWSNSSMIIFRIIQAAGGGALMPISMAMIFRMFPAEKRGMAMGLFGIAVMFAPATGPTLSGYIVEYLDWRLIFTINVPIGILDFFLAMAVLKEFKSPVASKFDLWGFLTSSIGLASLLYGVGKVTEKGWSDHEVIAFIAIGLVCLLIFVAIELTIDYPLLDLSLLKNGTYTLSLVISSISTLIMMGVLFLLPVFLQTLSGLSAVQTGLILLPQAVMSGIMMPIAGALFDKFGARLLAIIGLLLTGVALYLTSALDITTAFSTLIFWLVFRAMGMGLMMMPIQTVGMNTIPMNKMGQGTALSNTVRQISSSFGIAWLGLLYSDRRTFHIADLSDQLNMFSTNVATQFSQLQNQYMSMGQSATQASSSALAYLNGQVQLQATVMGLDDVFIITAVLSFIAAVLSLFLRNTKVSGAPKQHVMGE</sequence>
<comment type="subcellular location">
    <subcellularLocation>
        <location evidence="1">Cell membrane</location>
        <topology evidence="1">Multi-pass membrane protein</topology>
    </subcellularLocation>
</comment>
<feature type="domain" description="Major facilitator superfamily (MFS) profile" evidence="10">
    <location>
        <begin position="31"/>
        <end position="524"/>
    </location>
</feature>
<name>A0ABT2UA06_9BACL</name>
<dbReference type="PANTHER" id="PTHR42718:SF9">
    <property type="entry name" value="MAJOR FACILITATOR SUPERFAMILY MULTIDRUG TRANSPORTER MFSC"/>
    <property type="match status" value="1"/>
</dbReference>
<dbReference type="NCBIfam" id="TIGR00711">
    <property type="entry name" value="efflux_EmrB"/>
    <property type="match status" value="1"/>
</dbReference>
<evidence type="ECO:0000256" key="2">
    <source>
        <dbReference type="ARBA" id="ARBA00008537"/>
    </source>
</evidence>
<dbReference type="EMBL" id="JAOQIO010000007">
    <property type="protein sequence ID" value="MCU6791474.1"/>
    <property type="molecule type" value="Genomic_DNA"/>
</dbReference>
<feature type="transmembrane region" description="Helical" evidence="9">
    <location>
        <begin position="97"/>
        <end position="116"/>
    </location>
</feature>
<reference evidence="11 12" key="1">
    <citation type="submission" date="2022-09" db="EMBL/GenBank/DDBJ databases">
        <authorList>
            <person name="Han X.L."/>
            <person name="Wang Q."/>
            <person name="Lu T."/>
        </authorList>
    </citation>
    <scope>NUCLEOTIDE SEQUENCE [LARGE SCALE GENOMIC DNA]</scope>
    <source>
        <strain evidence="11 12">WQ 127069</strain>
    </source>
</reference>
<feature type="transmembrane region" description="Helical" evidence="9">
    <location>
        <begin position="156"/>
        <end position="177"/>
    </location>
</feature>